<keyword evidence="1" id="KW-0697">Rotamase</keyword>
<reference evidence="3" key="1">
    <citation type="submission" date="2023-08" db="EMBL/GenBank/DDBJ databases">
        <title>Draft sequence of the Babesia gibsoni genome.</title>
        <authorList>
            <person name="Yamagishi J.Y."/>
            <person name="Xuan X.X."/>
        </authorList>
    </citation>
    <scope>NUCLEOTIDE SEQUENCE</scope>
    <source>
        <strain evidence="3">Azabu</strain>
    </source>
</reference>
<dbReference type="PANTHER" id="PTHR11071">
    <property type="entry name" value="PEPTIDYL-PROLYL CIS-TRANS ISOMERASE"/>
    <property type="match status" value="1"/>
</dbReference>
<evidence type="ECO:0000259" key="2">
    <source>
        <dbReference type="PROSITE" id="PS50072"/>
    </source>
</evidence>
<evidence type="ECO:0000313" key="4">
    <source>
        <dbReference type="Proteomes" id="UP001230268"/>
    </source>
</evidence>
<dbReference type="AlphaFoldDB" id="A0AAD8LHP5"/>
<dbReference type="EC" id="5.2.1.8" evidence="1"/>
<comment type="function">
    <text evidence="1">PPIases accelerate the folding of proteins. It catalyzes the cis-trans isomerization of proline imidic peptide bonds in oligopeptides.</text>
</comment>
<comment type="catalytic activity">
    <reaction evidence="1">
        <text>[protein]-peptidylproline (omega=180) = [protein]-peptidylproline (omega=0)</text>
        <dbReference type="Rhea" id="RHEA:16237"/>
        <dbReference type="Rhea" id="RHEA-COMP:10747"/>
        <dbReference type="Rhea" id="RHEA-COMP:10748"/>
        <dbReference type="ChEBI" id="CHEBI:83833"/>
        <dbReference type="ChEBI" id="CHEBI:83834"/>
        <dbReference type="EC" id="5.2.1.8"/>
    </reaction>
</comment>
<gene>
    <name evidence="3" type="ORF">BgAZ_501040</name>
</gene>
<dbReference type="InterPro" id="IPR002130">
    <property type="entry name" value="Cyclophilin-type_PPIase_dom"/>
</dbReference>
<dbReference type="SUPFAM" id="SSF50891">
    <property type="entry name" value="Cyclophilin-like"/>
    <property type="match status" value="1"/>
</dbReference>
<sequence>MRSTLLLPVDLLGFLARKVNNLKLTSKVILGAFGCGAYYFTRPAAKHVSLMDPVSKSGITDYVYFDLAADNVYLGRILIGLYGSIHPLTCENFVQMCKGYQVGSRLIGYLNTRVTHVLPGRGIVMGDLFHPGGTLDSCTIYGRSMPEEGFDTKFVQEGDVAMLSSNNDTGVSSRFLITLSNNPGLGRRFVVIGTVVKGMKLVRSLKDEQTVQTVPKRDLRVIGCGVYRGPQDGPRNYFNKEASALASSS</sequence>
<dbReference type="Pfam" id="PF00160">
    <property type="entry name" value="Pro_isomerase"/>
    <property type="match status" value="1"/>
</dbReference>
<organism evidence="3 4">
    <name type="scientific">Babesia gibsoni</name>
    <dbReference type="NCBI Taxonomy" id="33632"/>
    <lineage>
        <taxon>Eukaryota</taxon>
        <taxon>Sar</taxon>
        <taxon>Alveolata</taxon>
        <taxon>Apicomplexa</taxon>
        <taxon>Aconoidasida</taxon>
        <taxon>Piroplasmida</taxon>
        <taxon>Babesiidae</taxon>
        <taxon>Babesia</taxon>
    </lineage>
</organism>
<protein>
    <recommendedName>
        <fullName evidence="1">Peptidyl-prolyl cis-trans isomerase</fullName>
        <shortName evidence="1">PPIase</shortName>
        <ecNumber evidence="1">5.2.1.8</ecNumber>
    </recommendedName>
</protein>
<dbReference type="Proteomes" id="UP001230268">
    <property type="component" value="Unassembled WGS sequence"/>
</dbReference>
<dbReference type="GO" id="GO:0005737">
    <property type="term" value="C:cytoplasm"/>
    <property type="evidence" value="ECO:0007669"/>
    <property type="project" value="TreeGrafter"/>
</dbReference>
<keyword evidence="4" id="KW-1185">Reference proteome</keyword>
<dbReference type="GO" id="GO:0016018">
    <property type="term" value="F:cyclosporin A binding"/>
    <property type="evidence" value="ECO:0007669"/>
    <property type="project" value="TreeGrafter"/>
</dbReference>
<evidence type="ECO:0000256" key="1">
    <source>
        <dbReference type="RuleBase" id="RU363019"/>
    </source>
</evidence>
<dbReference type="InterPro" id="IPR029000">
    <property type="entry name" value="Cyclophilin-like_dom_sf"/>
</dbReference>
<dbReference type="EMBL" id="JAVEPI010000005">
    <property type="protein sequence ID" value="KAK1441772.1"/>
    <property type="molecule type" value="Genomic_DNA"/>
</dbReference>
<name>A0AAD8LHP5_BABGI</name>
<dbReference type="PROSITE" id="PS50072">
    <property type="entry name" value="CSA_PPIASE_2"/>
    <property type="match status" value="1"/>
</dbReference>
<proteinExistence type="inferred from homology"/>
<dbReference type="GO" id="GO:0006457">
    <property type="term" value="P:protein folding"/>
    <property type="evidence" value="ECO:0007669"/>
    <property type="project" value="TreeGrafter"/>
</dbReference>
<keyword evidence="1" id="KW-0413">Isomerase</keyword>
<dbReference type="GO" id="GO:0003755">
    <property type="term" value="F:peptidyl-prolyl cis-trans isomerase activity"/>
    <property type="evidence" value="ECO:0007669"/>
    <property type="project" value="UniProtKB-UniRule"/>
</dbReference>
<evidence type="ECO:0000313" key="3">
    <source>
        <dbReference type="EMBL" id="KAK1441772.1"/>
    </source>
</evidence>
<comment type="caution">
    <text evidence="3">The sequence shown here is derived from an EMBL/GenBank/DDBJ whole genome shotgun (WGS) entry which is preliminary data.</text>
</comment>
<feature type="domain" description="PPIase cyclophilin-type" evidence="2">
    <location>
        <begin position="64"/>
        <end position="226"/>
    </location>
</feature>
<dbReference type="Gene3D" id="2.40.100.10">
    <property type="entry name" value="Cyclophilin-like"/>
    <property type="match status" value="1"/>
</dbReference>
<comment type="similarity">
    <text evidence="1">Belongs to the cyclophilin-type PPIase family.</text>
</comment>
<dbReference type="PRINTS" id="PR00153">
    <property type="entry name" value="CSAPPISMRASE"/>
</dbReference>
<accession>A0AAD8LHP5</accession>
<dbReference type="PANTHER" id="PTHR11071:SF561">
    <property type="entry name" value="PEPTIDYL-PROLYL CIS-TRANS ISOMERASE D-RELATED"/>
    <property type="match status" value="1"/>
</dbReference>